<evidence type="ECO:0008006" key="3">
    <source>
        <dbReference type="Google" id="ProtNLM"/>
    </source>
</evidence>
<name>A0A6C0BC94_9ZZZZ</name>
<feature type="transmembrane region" description="Helical" evidence="1">
    <location>
        <begin position="69"/>
        <end position="90"/>
    </location>
</feature>
<reference evidence="2" key="1">
    <citation type="journal article" date="2020" name="Nature">
        <title>Giant virus diversity and host interactions through global metagenomics.</title>
        <authorList>
            <person name="Schulz F."/>
            <person name="Roux S."/>
            <person name="Paez-Espino D."/>
            <person name="Jungbluth S."/>
            <person name="Walsh D.A."/>
            <person name="Denef V.J."/>
            <person name="McMahon K.D."/>
            <person name="Konstantinidis K.T."/>
            <person name="Eloe-Fadrosh E.A."/>
            <person name="Kyrpides N.C."/>
            <person name="Woyke T."/>
        </authorList>
    </citation>
    <scope>NUCLEOTIDE SEQUENCE</scope>
    <source>
        <strain evidence="2">GVMAG-M-3300010160-4</strain>
    </source>
</reference>
<dbReference type="EMBL" id="MN739121">
    <property type="protein sequence ID" value="QHS89905.1"/>
    <property type="molecule type" value="Genomic_DNA"/>
</dbReference>
<organism evidence="2">
    <name type="scientific">viral metagenome</name>
    <dbReference type="NCBI Taxonomy" id="1070528"/>
    <lineage>
        <taxon>unclassified sequences</taxon>
        <taxon>metagenomes</taxon>
        <taxon>organismal metagenomes</taxon>
    </lineage>
</organism>
<dbReference type="AlphaFoldDB" id="A0A6C0BC94"/>
<keyword evidence="1" id="KW-0812">Transmembrane</keyword>
<feature type="transmembrane region" description="Helical" evidence="1">
    <location>
        <begin position="43"/>
        <end position="63"/>
    </location>
</feature>
<evidence type="ECO:0000313" key="2">
    <source>
        <dbReference type="EMBL" id="QHS89905.1"/>
    </source>
</evidence>
<evidence type="ECO:0000256" key="1">
    <source>
        <dbReference type="SAM" id="Phobius"/>
    </source>
</evidence>
<proteinExistence type="predicted"/>
<protein>
    <recommendedName>
        <fullName evidence="3">VP11</fullName>
    </recommendedName>
</protein>
<accession>A0A6C0BC94</accession>
<sequence>MSTKYVIPKSIKDKIVDEIIIPFIESDIKYNINTRTFWSTCELSCKILSPIIIMVASILSFLSRNNPTYSDYAGIVGIISASVSLFGYMCNAQDHIKVLQVNSILESLGIDIKIQDEPDSLSKNENRNFSNV</sequence>
<keyword evidence="1" id="KW-1133">Transmembrane helix</keyword>
<keyword evidence="1" id="KW-0472">Membrane</keyword>